<dbReference type="PROSITE" id="PS51296">
    <property type="entry name" value="RIESKE"/>
    <property type="match status" value="1"/>
</dbReference>
<name>A0A1Z3HKR2_9CYAN</name>
<reference evidence="7 8" key="1">
    <citation type="journal article" date="2016" name="Biochim. Biophys. Acta">
        <title>Characterization of red-shifted phycobilisomes isolated from the chlorophyll f-containing cyanobacterium Halomicronema hongdechloris.</title>
        <authorList>
            <person name="Li Y."/>
            <person name="Lin Y."/>
            <person name="Garvey C.J."/>
            <person name="Birch D."/>
            <person name="Corkery R.W."/>
            <person name="Loughlin P.C."/>
            <person name="Scheer H."/>
            <person name="Willows R.D."/>
            <person name="Chen M."/>
        </authorList>
    </citation>
    <scope>NUCLEOTIDE SEQUENCE [LARGE SCALE GENOMIC DNA]</scope>
    <source>
        <strain evidence="7 8">C2206</strain>
    </source>
</reference>
<dbReference type="Proteomes" id="UP000191901">
    <property type="component" value="Chromosome"/>
</dbReference>
<dbReference type="OrthoDB" id="477744at2"/>
<dbReference type="GO" id="GO:0051537">
    <property type="term" value="F:2 iron, 2 sulfur cluster binding"/>
    <property type="evidence" value="ECO:0007669"/>
    <property type="project" value="UniProtKB-KW"/>
</dbReference>
<evidence type="ECO:0000256" key="1">
    <source>
        <dbReference type="ARBA" id="ARBA00022714"/>
    </source>
</evidence>
<feature type="compositionally biased region" description="Basic and acidic residues" evidence="5">
    <location>
        <begin position="1"/>
        <end position="17"/>
    </location>
</feature>
<keyword evidence="2" id="KW-0479">Metal-binding</keyword>
<dbReference type="GO" id="GO:0046872">
    <property type="term" value="F:metal ion binding"/>
    <property type="evidence" value="ECO:0007669"/>
    <property type="project" value="UniProtKB-KW"/>
</dbReference>
<proteinExistence type="predicted"/>
<gene>
    <name evidence="7" type="ORF">XM38_018360</name>
</gene>
<dbReference type="STRING" id="1641165.XM38_19670"/>
<keyword evidence="1" id="KW-0001">2Fe-2S</keyword>
<dbReference type="KEGG" id="hhg:XM38_018360"/>
<dbReference type="InterPro" id="IPR017941">
    <property type="entry name" value="Rieske_2Fe-2S"/>
</dbReference>
<evidence type="ECO:0000313" key="7">
    <source>
        <dbReference type="EMBL" id="ASC70888.1"/>
    </source>
</evidence>
<dbReference type="AlphaFoldDB" id="A0A1Z3HKR2"/>
<evidence type="ECO:0000256" key="4">
    <source>
        <dbReference type="ARBA" id="ARBA00023014"/>
    </source>
</evidence>
<evidence type="ECO:0000256" key="3">
    <source>
        <dbReference type="ARBA" id="ARBA00023004"/>
    </source>
</evidence>
<evidence type="ECO:0000313" key="8">
    <source>
        <dbReference type="Proteomes" id="UP000191901"/>
    </source>
</evidence>
<keyword evidence="4" id="KW-0411">Iron-sulfur</keyword>
<feature type="domain" description="Rieske" evidence="6">
    <location>
        <begin position="43"/>
        <end position="146"/>
    </location>
</feature>
<dbReference type="EMBL" id="CP021983">
    <property type="protein sequence ID" value="ASC70888.1"/>
    <property type="molecule type" value="Genomic_DNA"/>
</dbReference>
<dbReference type="PANTHER" id="PTHR21266:SF57">
    <property type="entry name" value="3-CHLOROBENZOATE-3,4-DIOXYGENASE"/>
    <property type="match status" value="1"/>
</dbReference>
<dbReference type="InterPro" id="IPR036922">
    <property type="entry name" value="Rieske_2Fe-2S_sf"/>
</dbReference>
<dbReference type="GO" id="GO:0004497">
    <property type="term" value="F:monooxygenase activity"/>
    <property type="evidence" value="ECO:0007669"/>
    <property type="project" value="UniProtKB-ARBA"/>
</dbReference>
<feature type="region of interest" description="Disordered" evidence="5">
    <location>
        <begin position="1"/>
        <end position="29"/>
    </location>
</feature>
<keyword evidence="3" id="KW-0408">Iron</keyword>
<keyword evidence="8" id="KW-1185">Reference proteome</keyword>
<accession>A0A1Z3HKR2</accession>
<sequence length="374" mass="42682">MDGIQEIKHHGASDSGRRGPSPSTEAVSKRNQLRQLSINPNHWYAVARSDEVGQRPHGVVLWQQPVVLYRDSQGQVQALADRCPHRQVRLSQGQVNGDRLVCAYHGWQFDAAGACVHIPYLGEKQRLPNCGVRPYPVREQDGFIWIFPGNTDAMASRGVAPLPLPEWDHLNYIVTVSVIDVNAHYSFLIENLMDMYHGHLHDDYQAWKDPILKHLQATSERVDAHYQAQSYYRIDKIWSVSQLFIPALRQLHPEPLDVSYVYPNWVATLGQDFKICCLFCPVDLAHTRAYLLHFTSLHAFHRLHKLPVTFRRWLKTRLFGAAQPLLDGLVAQDVVMLEQEQQAFWADPQAQGPELNSALAAVQRLMRQQAETVV</sequence>
<dbReference type="GO" id="GO:0016705">
    <property type="term" value="F:oxidoreductase activity, acting on paired donors, with incorporation or reduction of molecular oxygen"/>
    <property type="evidence" value="ECO:0007669"/>
    <property type="project" value="UniProtKB-ARBA"/>
</dbReference>
<dbReference type="InterPro" id="IPR050584">
    <property type="entry name" value="Cholesterol_7-desaturase"/>
</dbReference>
<organism evidence="7 8">
    <name type="scientific">Halomicronema hongdechloris C2206</name>
    <dbReference type="NCBI Taxonomy" id="1641165"/>
    <lineage>
        <taxon>Bacteria</taxon>
        <taxon>Bacillati</taxon>
        <taxon>Cyanobacteriota</taxon>
        <taxon>Cyanophyceae</taxon>
        <taxon>Nodosilineales</taxon>
        <taxon>Nodosilineaceae</taxon>
        <taxon>Halomicronema</taxon>
    </lineage>
</organism>
<evidence type="ECO:0000256" key="2">
    <source>
        <dbReference type="ARBA" id="ARBA00022723"/>
    </source>
</evidence>
<dbReference type="PANTHER" id="PTHR21266">
    <property type="entry name" value="IRON-SULFUR DOMAIN CONTAINING PROTEIN"/>
    <property type="match status" value="1"/>
</dbReference>
<dbReference type="Pfam" id="PF00355">
    <property type="entry name" value="Rieske"/>
    <property type="match status" value="1"/>
</dbReference>
<dbReference type="Gene3D" id="2.102.10.10">
    <property type="entry name" value="Rieske [2Fe-2S] iron-sulphur domain"/>
    <property type="match status" value="1"/>
</dbReference>
<dbReference type="SUPFAM" id="SSF50022">
    <property type="entry name" value="ISP domain"/>
    <property type="match status" value="1"/>
</dbReference>
<dbReference type="SUPFAM" id="SSF55961">
    <property type="entry name" value="Bet v1-like"/>
    <property type="match status" value="1"/>
</dbReference>
<protein>
    <submittedName>
        <fullName evidence="7">Rieske domain/chlorophyllide a oxygenase domain protein</fullName>
    </submittedName>
</protein>
<evidence type="ECO:0000259" key="6">
    <source>
        <dbReference type="PROSITE" id="PS51296"/>
    </source>
</evidence>
<evidence type="ECO:0000256" key="5">
    <source>
        <dbReference type="SAM" id="MobiDB-lite"/>
    </source>
</evidence>